<reference evidence="2" key="1">
    <citation type="journal article" date="2023" name="Hortic. Res.">
        <title>A chromosome-level phased genome enabling allele-level studies in sweet orange: a case study on citrus Huanglongbing tolerance.</title>
        <authorList>
            <person name="Wu B."/>
            <person name="Yu Q."/>
            <person name="Deng Z."/>
            <person name="Duan Y."/>
            <person name="Luo F."/>
            <person name="Gmitter F. Jr."/>
        </authorList>
    </citation>
    <scope>NUCLEOTIDE SEQUENCE [LARGE SCALE GENOMIC DNA]</scope>
    <source>
        <strain evidence="2">cv. Valencia</strain>
    </source>
</reference>
<protein>
    <submittedName>
        <fullName evidence="1">SET domain-containing protein</fullName>
    </submittedName>
</protein>
<gene>
    <name evidence="1" type="ORF">KPL71_010797</name>
</gene>
<evidence type="ECO:0000313" key="2">
    <source>
        <dbReference type="Proteomes" id="UP000829398"/>
    </source>
</evidence>
<evidence type="ECO:0000313" key="1">
    <source>
        <dbReference type="EMBL" id="KAH9788125.1"/>
    </source>
</evidence>
<accession>A0ACB8MSL5</accession>
<dbReference type="Proteomes" id="UP000829398">
    <property type="component" value="Chromosome 3"/>
</dbReference>
<name>A0ACB8MSL5_CITSI</name>
<organism evidence="1 2">
    <name type="scientific">Citrus sinensis</name>
    <name type="common">Sweet orange</name>
    <name type="synonym">Citrus aurantium var. sinensis</name>
    <dbReference type="NCBI Taxonomy" id="2711"/>
    <lineage>
        <taxon>Eukaryota</taxon>
        <taxon>Viridiplantae</taxon>
        <taxon>Streptophyta</taxon>
        <taxon>Embryophyta</taxon>
        <taxon>Tracheophyta</taxon>
        <taxon>Spermatophyta</taxon>
        <taxon>Magnoliopsida</taxon>
        <taxon>eudicotyledons</taxon>
        <taxon>Gunneridae</taxon>
        <taxon>Pentapetalae</taxon>
        <taxon>rosids</taxon>
        <taxon>malvids</taxon>
        <taxon>Sapindales</taxon>
        <taxon>Rutaceae</taxon>
        <taxon>Aurantioideae</taxon>
        <taxon>Citrus</taxon>
    </lineage>
</organism>
<dbReference type="EMBL" id="CM039172">
    <property type="protein sequence ID" value="KAH9788125.1"/>
    <property type="molecule type" value="Genomic_DNA"/>
</dbReference>
<keyword evidence="2" id="KW-1185">Reference proteome</keyword>
<proteinExistence type="predicted"/>
<comment type="caution">
    <text evidence="1">The sequence shown here is derived from an EMBL/GenBank/DDBJ whole genome shotgun (WGS) entry which is preliminary data.</text>
</comment>
<sequence>MEISTEAKLEPFLQWLQVNKVELRGCKIKYSDESKGFGIFSSNEFSDGVLLVVPLDLAITPMRVLQDPLIGPECRAMFEDGEVDDRFLMILFLTVERLRKNSSWKPYLDMLPTTFGNPLWFTDDELLELKGTTLYRATELQKQNLLTLYDDKVKDLVKKLLVLDGDSERANSIFWTRALNIPLPHSYVFPQNQEDLNKYDSINNSAELSNDHNSRGELINGLNDIKNEAQRVNSQVNGATSTLTSTQGETLWIEGLVPGIDFCNHVERSSFHSEKEISISYGNKGNEIHYPAEAIHSIPLSDSKALLLEEQKAQLRCLLPKSLLEHGFFAAGHPKDGNNDNKLEVDRISSFSWSGQRRMPSYLNKLVFPENFLTALRTIAMQEDEISKVSSLLEELVGSGGERQPSDAEVRAAVWETCGDSGALQLLVDLLQAKLTELEESSGMEDYDSELLLKSCITESQGQHASCENNSSEETNGWTQHKMSRKTWSSIVYRRGQKELALLFLKEAEHALQLALTEGN</sequence>